<evidence type="ECO:0000256" key="3">
    <source>
        <dbReference type="ARBA" id="ARBA00022448"/>
    </source>
</evidence>
<gene>
    <name evidence="10" type="ORF">A3D09_00880</name>
</gene>
<feature type="transmembrane region" description="Helical" evidence="7">
    <location>
        <begin position="348"/>
        <end position="367"/>
    </location>
</feature>
<keyword evidence="5 7" id="KW-1133">Transmembrane helix</keyword>
<dbReference type="Gene3D" id="3.40.50.720">
    <property type="entry name" value="NAD(P)-binding Rossmann-like Domain"/>
    <property type="match status" value="1"/>
</dbReference>
<dbReference type="EMBL" id="MFAH01000010">
    <property type="protein sequence ID" value="OGD72001.1"/>
    <property type="molecule type" value="Genomic_DNA"/>
</dbReference>
<evidence type="ECO:0000256" key="5">
    <source>
        <dbReference type="ARBA" id="ARBA00022989"/>
    </source>
</evidence>
<feature type="transmembrane region" description="Helical" evidence="7">
    <location>
        <begin position="114"/>
        <end position="135"/>
    </location>
</feature>
<comment type="similarity">
    <text evidence="2">Belongs to the monovalent cation:proton antiporter 2 (CPA2) transporter (TC 2.A.37) family.</text>
</comment>
<name>A0A1F5EX82_9BACT</name>
<dbReference type="GO" id="GO:1902600">
    <property type="term" value="P:proton transmembrane transport"/>
    <property type="evidence" value="ECO:0007669"/>
    <property type="project" value="InterPro"/>
</dbReference>
<feature type="transmembrane region" description="Helical" evidence="7">
    <location>
        <begin position="317"/>
        <end position="336"/>
    </location>
</feature>
<dbReference type="Pfam" id="PF00999">
    <property type="entry name" value="Na_H_Exchanger"/>
    <property type="match status" value="1"/>
</dbReference>
<protein>
    <submittedName>
        <fullName evidence="10">Uncharacterized protein</fullName>
    </submittedName>
</protein>
<dbReference type="GO" id="GO:0016020">
    <property type="term" value="C:membrane"/>
    <property type="evidence" value="ECO:0007669"/>
    <property type="project" value="UniProtKB-SubCell"/>
</dbReference>
<comment type="subcellular location">
    <subcellularLocation>
        <location evidence="1">Membrane</location>
        <topology evidence="1">Multi-pass membrane protein</topology>
    </subcellularLocation>
</comment>
<feature type="transmembrane region" description="Helical" evidence="7">
    <location>
        <begin position="6"/>
        <end position="22"/>
    </location>
</feature>
<feature type="domain" description="Cation/H+ exchanger transmembrane" evidence="8">
    <location>
        <begin position="14"/>
        <end position="365"/>
    </location>
</feature>
<dbReference type="GO" id="GO:0015297">
    <property type="term" value="F:antiporter activity"/>
    <property type="evidence" value="ECO:0007669"/>
    <property type="project" value="InterPro"/>
</dbReference>
<feature type="transmembrane region" description="Helical" evidence="7">
    <location>
        <begin position="147"/>
        <end position="165"/>
    </location>
</feature>
<evidence type="ECO:0000259" key="8">
    <source>
        <dbReference type="Pfam" id="PF00999"/>
    </source>
</evidence>
<evidence type="ECO:0000256" key="7">
    <source>
        <dbReference type="SAM" id="Phobius"/>
    </source>
</evidence>
<evidence type="ECO:0000259" key="9">
    <source>
        <dbReference type="Pfam" id="PF02254"/>
    </source>
</evidence>
<feature type="transmembrane region" description="Helical" evidence="7">
    <location>
        <begin position="57"/>
        <end position="74"/>
    </location>
</feature>
<feature type="domain" description="RCK N-terminal" evidence="9">
    <location>
        <begin position="402"/>
        <end position="517"/>
    </location>
</feature>
<feature type="transmembrane region" description="Helical" evidence="7">
    <location>
        <begin position="207"/>
        <end position="226"/>
    </location>
</feature>
<dbReference type="SUPFAM" id="SSF51735">
    <property type="entry name" value="NAD(P)-binding Rossmann-fold domains"/>
    <property type="match status" value="1"/>
</dbReference>
<dbReference type="InterPro" id="IPR006153">
    <property type="entry name" value="Cation/H_exchanger_TM"/>
</dbReference>
<evidence type="ECO:0000256" key="4">
    <source>
        <dbReference type="ARBA" id="ARBA00022692"/>
    </source>
</evidence>
<evidence type="ECO:0000256" key="6">
    <source>
        <dbReference type="ARBA" id="ARBA00023136"/>
    </source>
</evidence>
<dbReference type="PANTHER" id="PTHR42751">
    <property type="entry name" value="SODIUM/HYDROGEN EXCHANGER FAMILY/TRKA DOMAIN PROTEIN"/>
    <property type="match status" value="1"/>
</dbReference>
<reference evidence="10 11" key="1">
    <citation type="journal article" date="2016" name="Nat. Commun.">
        <title>Thousands of microbial genomes shed light on interconnected biogeochemical processes in an aquifer system.</title>
        <authorList>
            <person name="Anantharaman K."/>
            <person name="Brown C.T."/>
            <person name="Hug L.A."/>
            <person name="Sharon I."/>
            <person name="Castelle C.J."/>
            <person name="Probst A.J."/>
            <person name="Thomas B.C."/>
            <person name="Singh A."/>
            <person name="Wilkins M.J."/>
            <person name="Karaoz U."/>
            <person name="Brodie E.L."/>
            <person name="Williams K.H."/>
            <person name="Hubbard S.S."/>
            <person name="Banfield J.F."/>
        </authorList>
    </citation>
    <scope>NUCLEOTIDE SEQUENCE [LARGE SCALE GENOMIC DNA]</scope>
</reference>
<dbReference type="InterPro" id="IPR038770">
    <property type="entry name" value="Na+/solute_symporter_sf"/>
</dbReference>
<evidence type="ECO:0000256" key="2">
    <source>
        <dbReference type="ARBA" id="ARBA00005551"/>
    </source>
</evidence>
<feature type="transmembrane region" description="Helical" evidence="7">
    <location>
        <begin position="177"/>
        <end position="195"/>
    </location>
</feature>
<organism evidence="10 11">
    <name type="scientific">Candidatus Collierbacteria bacterium RIFCSPHIGHO2_02_FULL_49_10</name>
    <dbReference type="NCBI Taxonomy" id="1817723"/>
    <lineage>
        <taxon>Bacteria</taxon>
        <taxon>Candidatus Collieribacteriota</taxon>
    </lineage>
</organism>
<evidence type="ECO:0000313" key="10">
    <source>
        <dbReference type="EMBL" id="OGD72001.1"/>
    </source>
</evidence>
<dbReference type="Gene3D" id="1.20.1530.20">
    <property type="match status" value="1"/>
</dbReference>
<evidence type="ECO:0000256" key="1">
    <source>
        <dbReference type="ARBA" id="ARBA00004141"/>
    </source>
</evidence>
<dbReference type="PANTHER" id="PTHR42751:SF3">
    <property type="entry name" value="SODIUM_GLUTAMATE SYMPORTER"/>
    <property type="match status" value="1"/>
</dbReference>
<keyword evidence="3" id="KW-0813">Transport</keyword>
<dbReference type="AlphaFoldDB" id="A0A1F5EX82"/>
<dbReference type="InterPro" id="IPR036291">
    <property type="entry name" value="NAD(P)-bd_dom_sf"/>
</dbReference>
<feature type="transmembrane region" description="Helical" evidence="7">
    <location>
        <begin position="86"/>
        <end position="108"/>
    </location>
</feature>
<evidence type="ECO:0000313" key="11">
    <source>
        <dbReference type="Proteomes" id="UP000177390"/>
    </source>
</evidence>
<keyword evidence="6 7" id="KW-0472">Membrane</keyword>
<dbReference type="InterPro" id="IPR003148">
    <property type="entry name" value="RCK_N"/>
</dbReference>
<sequence>MDNPFLIFSFVFGLAVCAGMVARIFHQPAFLGHVLVGLLVGYWGLLRGGEINRFLEMLSSAGVMLLLFLVGLEMNVAEVKKMGEKALLIGFSQIVFTIAIFSLLLKLMGISLNLSLFLAAALTFSSTIIVVKLLSEKHDLESLAGKVAVALLLIQDLAAIVILLVLGRGEGNDPMTLSVKVLVLAGLTILMARRVMPKLLHKVARSMDELILFSLAWCFVLASLIASPVIGLSLEIGGFLAGLALSGSFEHSHIATKIKPIRDFFLTIFFVGLGLNLRLDFSIVITAIYLSLAVIFLKPIIIWFLMRCLGYKQRVAFNTGILFGQISEFSFIMVGIGNKVGLLNGSELSLVSLVGLITMVVSGYLILDNESVYRLMKPLLRFFWKDNLSGEDEVKKVIGDRIVLFGCHRMGRSLLRHLAKNKQKMLIVDFDPEAVSRLTSEGYEVIYADASDTEMYDRLNLTKAKMVISTLRDIKDNLIMLSELKRRRLRASVVMDAESVEDAQKLYAAGATYVIFPHFVGGLHLGDLIRKGVCEKEDFESYRKYQQEEMTGVYV</sequence>
<dbReference type="Pfam" id="PF02254">
    <property type="entry name" value="TrkA_N"/>
    <property type="match status" value="1"/>
</dbReference>
<dbReference type="Proteomes" id="UP000177390">
    <property type="component" value="Unassembled WGS sequence"/>
</dbReference>
<feature type="transmembrane region" description="Helical" evidence="7">
    <location>
        <begin position="283"/>
        <end position="305"/>
    </location>
</feature>
<keyword evidence="4 7" id="KW-0812">Transmembrane</keyword>
<dbReference type="GO" id="GO:0006813">
    <property type="term" value="P:potassium ion transport"/>
    <property type="evidence" value="ECO:0007669"/>
    <property type="project" value="InterPro"/>
</dbReference>
<proteinExistence type="inferred from homology"/>
<comment type="caution">
    <text evidence="10">The sequence shown here is derived from an EMBL/GenBank/DDBJ whole genome shotgun (WGS) entry which is preliminary data.</text>
</comment>
<feature type="transmembrane region" description="Helical" evidence="7">
    <location>
        <begin position="29"/>
        <end position="45"/>
    </location>
</feature>
<accession>A0A1F5EX82</accession>